<evidence type="ECO:0000313" key="10">
    <source>
        <dbReference type="EMBL" id="SDG94883.1"/>
    </source>
</evidence>
<dbReference type="PRINTS" id="PR00505">
    <property type="entry name" value="D12N6MTFRASE"/>
</dbReference>
<reference evidence="10 11" key="1">
    <citation type="submission" date="2016-10" db="EMBL/GenBank/DDBJ databases">
        <authorList>
            <person name="de Groot N.N."/>
        </authorList>
    </citation>
    <scope>NUCLEOTIDE SEQUENCE [LARGE SCALE GENOMIC DNA]</scope>
    <source>
        <strain evidence="10 11">L 420-91</strain>
    </source>
</reference>
<dbReference type="PANTHER" id="PTHR30481:SF3">
    <property type="entry name" value="DNA ADENINE METHYLASE"/>
    <property type="match status" value="1"/>
</dbReference>
<dbReference type="PROSITE" id="PS00092">
    <property type="entry name" value="N6_MTASE"/>
    <property type="match status" value="1"/>
</dbReference>
<evidence type="ECO:0000256" key="1">
    <source>
        <dbReference type="ARBA" id="ARBA00006594"/>
    </source>
</evidence>
<evidence type="ECO:0000256" key="5">
    <source>
        <dbReference type="ARBA" id="ARBA00022691"/>
    </source>
</evidence>
<dbReference type="NCBIfam" id="TIGR00571">
    <property type="entry name" value="dam"/>
    <property type="match status" value="1"/>
</dbReference>
<dbReference type="InterPro" id="IPR012263">
    <property type="entry name" value="M_m6A_EcoRV"/>
</dbReference>
<feature type="binding site" evidence="7">
    <location>
        <position position="215"/>
    </location>
    <ligand>
        <name>S-adenosyl-L-methionine</name>
        <dbReference type="ChEBI" id="CHEBI:59789"/>
    </ligand>
</feature>
<dbReference type="GO" id="GO:0009007">
    <property type="term" value="F:site-specific DNA-methyltransferase (adenine-specific) activity"/>
    <property type="evidence" value="ECO:0007669"/>
    <property type="project" value="UniProtKB-UniRule"/>
</dbReference>
<dbReference type="PANTHER" id="PTHR30481">
    <property type="entry name" value="DNA ADENINE METHYLASE"/>
    <property type="match status" value="1"/>
</dbReference>
<reference evidence="9 12" key="2">
    <citation type="submission" date="2021-08" db="EMBL/GenBank/DDBJ databases">
        <title>Complete genome sequence of the strain Aneurinibacillus thermoaerophilus CCM 8960.</title>
        <authorList>
            <person name="Musilova J."/>
            <person name="Kourilova X."/>
            <person name="Pernicova I."/>
            <person name="Bezdicek M."/>
            <person name="Lengerova M."/>
            <person name="Obruca S."/>
            <person name="Sedlar K."/>
        </authorList>
    </citation>
    <scope>NUCLEOTIDE SEQUENCE [LARGE SCALE GENOMIC DNA]</scope>
    <source>
        <strain evidence="9 12">CCM 8960</strain>
    </source>
</reference>
<dbReference type="PIRSF" id="PIRSF000398">
    <property type="entry name" value="M_m6A_EcoRV"/>
    <property type="match status" value="1"/>
</dbReference>
<evidence type="ECO:0000256" key="8">
    <source>
        <dbReference type="RuleBase" id="RU361257"/>
    </source>
</evidence>
<evidence type="ECO:0000313" key="11">
    <source>
        <dbReference type="Proteomes" id="UP000198956"/>
    </source>
</evidence>
<dbReference type="GO" id="GO:0043565">
    <property type="term" value="F:sequence-specific DNA binding"/>
    <property type="evidence" value="ECO:0007669"/>
    <property type="project" value="TreeGrafter"/>
</dbReference>
<dbReference type="InterPro" id="IPR023095">
    <property type="entry name" value="Ade_MeTrfase_dom_2"/>
</dbReference>
<dbReference type="Proteomes" id="UP000826616">
    <property type="component" value="Chromosome"/>
</dbReference>
<evidence type="ECO:0000313" key="9">
    <source>
        <dbReference type="EMBL" id="QYY42011.1"/>
    </source>
</evidence>
<keyword evidence="3 8" id="KW-0489">Methyltransferase</keyword>
<dbReference type="EMBL" id="CP080764">
    <property type="protein sequence ID" value="QYY42011.1"/>
    <property type="molecule type" value="Genomic_DNA"/>
</dbReference>
<dbReference type="Pfam" id="PF02086">
    <property type="entry name" value="MethyltransfD12"/>
    <property type="match status" value="1"/>
</dbReference>
<evidence type="ECO:0000256" key="6">
    <source>
        <dbReference type="ARBA" id="ARBA00047942"/>
    </source>
</evidence>
<comment type="catalytic activity">
    <reaction evidence="6 8">
        <text>a 2'-deoxyadenosine in DNA + S-adenosyl-L-methionine = an N(6)-methyl-2'-deoxyadenosine in DNA + S-adenosyl-L-homocysteine + H(+)</text>
        <dbReference type="Rhea" id="RHEA:15197"/>
        <dbReference type="Rhea" id="RHEA-COMP:12418"/>
        <dbReference type="Rhea" id="RHEA-COMP:12419"/>
        <dbReference type="ChEBI" id="CHEBI:15378"/>
        <dbReference type="ChEBI" id="CHEBI:57856"/>
        <dbReference type="ChEBI" id="CHEBI:59789"/>
        <dbReference type="ChEBI" id="CHEBI:90615"/>
        <dbReference type="ChEBI" id="CHEBI:90616"/>
        <dbReference type="EC" id="2.1.1.72"/>
    </reaction>
</comment>
<dbReference type="Gene3D" id="3.40.50.150">
    <property type="entry name" value="Vaccinia Virus protein VP39"/>
    <property type="match status" value="1"/>
</dbReference>
<dbReference type="InterPro" id="IPR029063">
    <property type="entry name" value="SAM-dependent_MTases_sf"/>
</dbReference>
<dbReference type="SUPFAM" id="SSF53335">
    <property type="entry name" value="S-adenosyl-L-methionine-dependent methyltransferases"/>
    <property type="match status" value="1"/>
</dbReference>
<organism evidence="10 11">
    <name type="scientific">Aneurinibacillus thermoaerophilus</name>
    <dbReference type="NCBI Taxonomy" id="143495"/>
    <lineage>
        <taxon>Bacteria</taxon>
        <taxon>Bacillati</taxon>
        <taxon>Bacillota</taxon>
        <taxon>Bacilli</taxon>
        <taxon>Bacillales</taxon>
        <taxon>Paenibacillaceae</taxon>
        <taxon>Aneurinibacillus group</taxon>
        <taxon>Aneurinibacillus</taxon>
    </lineage>
</organism>
<name>A0A1G7YEP9_ANETH</name>
<feature type="binding site" evidence="7">
    <location>
        <position position="48"/>
    </location>
    <ligand>
        <name>S-adenosyl-L-methionine</name>
        <dbReference type="ChEBI" id="CHEBI:59789"/>
    </ligand>
</feature>
<dbReference type="InterPro" id="IPR002052">
    <property type="entry name" value="DNA_methylase_N6_adenine_CS"/>
</dbReference>
<keyword evidence="12" id="KW-1185">Reference proteome</keyword>
<dbReference type="GO" id="GO:0032259">
    <property type="term" value="P:methylation"/>
    <property type="evidence" value="ECO:0007669"/>
    <property type="project" value="UniProtKB-KW"/>
</dbReference>
<evidence type="ECO:0000256" key="4">
    <source>
        <dbReference type="ARBA" id="ARBA00022679"/>
    </source>
</evidence>
<accession>A0A1G7YEP9</accession>
<dbReference type="Gene3D" id="1.10.1020.10">
    <property type="entry name" value="Adenine-specific Methyltransferase, Domain 2"/>
    <property type="match status" value="1"/>
</dbReference>
<dbReference type="AlphaFoldDB" id="A0A1G7YEP9"/>
<gene>
    <name evidence="9" type="ORF">K3F53_14200</name>
    <name evidence="10" type="ORF">SAMN04489735_1006102</name>
</gene>
<dbReference type="InterPro" id="IPR012327">
    <property type="entry name" value="MeTrfase_D12"/>
</dbReference>
<keyword evidence="5 8" id="KW-0949">S-adenosyl-L-methionine</keyword>
<proteinExistence type="inferred from homology"/>
<dbReference type="OrthoDB" id="9805629at2"/>
<dbReference type="GO" id="GO:0009307">
    <property type="term" value="P:DNA restriction-modification system"/>
    <property type="evidence" value="ECO:0007669"/>
    <property type="project" value="InterPro"/>
</dbReference>
<evidence type="ECO:0000256" key="3">
    <source>
        <dbReference type="ARBA" id="ARBA00022603"/>
    </source>
</evidence>
<dbReference type="EC" id="2.1.1.72" evidence="2 8"/>
<evidence type="ECO:0000256" key="2">
    <source>
        <dbReference type="ARBA" id="ARBA00011900"/>
    </source>
</evidence>
<comment type="similarity">
    <text evidence="1 8">Belongs to the N(4)/N(6)-methyltransferase family.</text>
</comment>
<evidence type="ECO:0000313" key="12">
    <source>
        <dbReference type="Proteomes" id="UP000826616"/>
    </source>
</evidence>
<evidence type="ECO:0000256" key="7">
    <source>
        <dbReference type="PIRSR" id="PIRSR000398-1"/>
    </source>
</evidence>
<dbReference type="EMBL" id="FNDE01000006">
    <property type="protein sequence ID" value="SDG94883.1"/>
    <property type="molecule type" value="Genomic_DNA"/>
</dbReference>
<keyword evidence="4 8" id="KW-0808">Transferase</keyword>
<feature type="binding site" evidence="7">
    <location>
        <position position="44"/>
    </location>
    <ligand>
        <name>S-adenosyl-L-methionine</name>
        <dbReference type="ChEBI" id="CHEBI:59789"/>
    </ligand>
</feature>
<protein>
    <recommendedName>
        <fullName evidence="2 8">Site-specific DNA-methyltransferase (adenine-specific)</fullName>
        <ecNumber evidence="2 8">2.1.1.72</ecNumber>
    </recommendedName>
</protein>
<feature type="binding site" evidence="7">
    <location>
        <position position="88"/>
    </location>
    <ligand>
        <name>S-adenosyl-L-methionine</name>
        <dbReference type="ChEBI" id="CHEBI:59789"/>
    </ligand>
</feature>
<sequence length="302" mass="35181">MVKEARQCLQVFLTYFHDCLFCIYRLFSDQNGKEETPLKPFLKWAGGKYKLVPHIKELLPKTRRLIEPFVGSGAVFLNIEYDEYLLGDINRDLINLYKTLQEKGPAFIQFCKSFFTPEHNSEEMYYILRERFNSEQDITVKSALFVYLNRHGYNGLCRYNTSGKFNVPFGRYKKPYFPEAEMHYFYEKAKRATFVCAGFTDTMYTAQEGDVIYCDPPYVPLSETALFTTYSAGGFGKEQQLELARIARELADRNIPVLISNHETDFTLKAYASAQIRTLEVQRNISCDRNNRNKAKEVLALF</sequence>
<dbReference type="Proteomes" id="UP000198956">
    <property type="component" value="Unassembled WGS sequence"/>
</dbReference>
<dbReference type="GO" id="GO:0006298">
    <property type="term" value="P:mismatch repair"/>
    <property type="evidence" value="ECO:0007669"/>
    <property type="project" value="TreeGrafter"/>
</dbReference>
<dbReference type="GO" id="GO:1904047">
    <property type="term" value="F:S-adenosyl-L-methionine binding"/>
    <property type="evidence" value="ECO:0007669"/>
    <property type="project" value="TreeGrafter"/>
</dbReference>